<dbReference type="PRINTS" id="PR00502">
    <property type="entry name" value="NUDIXFAMILY"/>
</dbReference>
<dbReference type="OrthoDB" id="9791228at2"/>
<dbReference type="InterPro" id="IPR015797">
    <property type="entry name" value="NUDIX_hydrolase-like_dom_sf"/>
</dbReference>
<sequence>MAYHDRFRLSSHAVITNQDNQVLMLKATYGECGWGLPGGSFDPGETIHEALERECREELGVNVVAHHLTGVYYHSAYESQSFIFRCELAEPAPIQLSFEHSEYRYFSLDELNDMQRRRIEDCLGYAGVVSSAKF</sequence>
<gene>
    <name evidence="4" type="ORF">PCA10_16440</name>
</gene>
<dbReference type="InterPro" id="IPR000086">
    <property type="entry name" value="NUDIX_hydrolase_dom"/>
</dbReference>
<dbReference type="Pfam" id="PF00293">
    <property type="entry name" value="NUDIX"/>
    <property type="match status" value="1"/>
</dbReference>
<dbReference type="RefSeq" id="WP_016491578.1">
    <property type="nucleotide sequence ID" value="NC_021499.1"/>
</dbReference>
<dbReference type="PANTHER" id="PTHR43046:SF2">
    <property type="entry name" value="8-OXO-DGTP DIPHOSPHATASE-RELATED"/>
    <property type="match status" value="1"/>
</dbReference>
<evidence type="ECO:0000313" key="4">
    <source>
        <dbReference type="EMBL" id="BAN47376.1"/>
    </source>
</evidence>
<keyword evidence="2 4" id="KW-0378">Hydrolase</keyword>
<accession>S6AT83</accession>
<evidence type="ECO:0000256" key="1">
    <source>
        <dbReference type="ARBA" id="ARBA00001946"/>
    </source>
</evidence>
<dbReference type="PROSITE" id="PS51462">
    <property type="entry name" value="NUDIX"/>
    <property type="match status" value="1"/>
</dbReference>
<dbReference type="KEGG" id="pre:PCA10_16440"/>
<dbReference type="Gene3D" id="3.90.79.10">
    <property type="entry name" value="Nucleoside Triphosphate Pyrophosphohydrolase"/>
    <property type="match status" value="1"/>
</dbReference>
<dbReference type="EMBL" id="AP013068">
    <property type="protein sequence ID" value="BAN47376.1"/>
    <property type="molecule type" value="Genomic_DNA"/>
</dbReference>
<feature type="domain" description="Nudix hydrolase" evidence="3">
    <location>
        <begin position="6"/>
        <end position="134"/>
    </location>
</feature>
<dbReference type="GO" id="GO:0016787">
    <property type="term" value="F:hydrolase activity"/>
    <property type="evidence" value="ECO:0007669"/>
    <property type="project" value="UniProtKB-KW"/>
</dbReference>
<organism evidence="4 5">
    <name type="scientific">Metapseudomonas resinovorans NBRC 106553</name>
    <dbReference type="NCBI Taxonomy" id="1245471"/>
    <lineage>
        <taxon>Bacteria</taxon>
        <taxon>Pseudomonadati</taxon>
        <taxon>Pseudomonadota</taxon>
        <taxon>Gammaproteobacteria</taxon>
        <taxon>Pseudomonadales</taxon>
        <taxon>Pseudomonadaceae</taxon>
        <taxon>Metapseudomonas</taxon>
    </lineage>
</organism>
<evidence type="ECO:0000256" key="2">
    <source>
        <dbReference type="ARBA" id="ARBA00022801"/>
    </source>
</evidence>
<protein>
    <submittedName>
        <fullName evidence="4">Putative hydrolase</fullName>
    </submittedName>
</protein>
<comment type="cofactor">
    <cofactor evidence="1">
        <name>Mg(2+)</name>
        <dbReference type="ChEBI" id="CHEBI:18420"/>
    </cofactor>
</comment>
<dbReference type="PATRIC" id="fig|1245471.3.peg.1663"/>
<dbReference type="STRING" id="1245471.PCA10_16440"/>
<dbReference type="eggNOG" id="COG1051">
    <property type="taxonomic scope" value="Bacteria"/>
</dbReference>
<dbReference type="AlphaFoldDB" id="S6AT83"/>
<dbReference type="InterPro" id="IPR020476">
    <property type="entry name" value="Nudix_hydrolase"/>
</dbReference>
<proteinExistence type="predicted"/>
<keyword evidence="5" id="KW-1185">Reference proteome</keyword>
<dbReference type="Proteomes" id="UP000015503">
    <property type="component" value="Chromosome"/>
</dbReference>
<dbReference type="SUPFAM" id="SSF55811">
    <property type="entry name" value="Nudix"/>
    <property type="match status" value="1"/>
</dbReference>
<dbReference type="CDD" id="cd02883">
    <property type="entry name" value="NUDIX_Hydrolase"/>
    <property type="match status" value="1"/>
</dbReference>
<name>S6AT83_METRE</name>
<dbReference type="PANTHER" id="PTHR43046">
    <property type="entry name" value="GDP-MANNOSE MANNOSYL HYDROLASE"/>
    <property type="match status" value="1"/>
</dbReference>
<reference evidence="4 5" key="1">
    <citation type="journal article" date="2013" name="Genome Announc.">
        <title>Complete Genome Sequence of the Carbazole Degrader Pseudomonas resinovorans Strain CA10 (NBRC 106553).</title>
        <authorList>
            <person name="Shintani M."/>
            <person name="Hosoyama A."/>
            <person name="Ohji S."/>
            <person name="Tsuchikane K."/>
            <person name="Takarada H."/>
            <person name="Yamazoe A."/>
            <person name="Fujita N."/>
            <person name="Nojiri H."/>
        </authorList>
    </citation>
    <scope>NUCLEOTIDE SEQUENCE [LARGE SCALE GENOMIC DNA]</scope>
    <source>
        <strain evidence="4 5">NBRC 106553</strain>
    </source>
</reference>
<dbReference type="HOGENOM" id="CLU_037162_19_3_6"/>
<evidence type="ECO:0000259" key="3">
    <source>
        <dbReference type="PROSITE" id="PS51462"/>
    </source>
</evidence>
<evidence type="ECO:0000313" key="5">
    <source>
        <dbReference type="Proteomes" id="UP000015503"/>
    </source>
</evidence>